<keyword evidence="2 5" id="KW-0489">Methyltransferase</keyword>
<dbReference type="GO" id="GO:0071885">
    <property type="term" value="F:N-terminal protein N-methyltransferase activity"/>
    <property type="evidence" value="ECO:0007669"/>
    <property type="project" value="UniProtKB-UniRule"/>
</dbReference>
<dbReference type="GO" id="GO:0016279">
    <property type="term" value="F:protein-lysine N-methyltransferase activity"/>
    <property type="evidence" value="ECO:0007669"/>
    <property type="project" value="UniProtKB-UniRule"/>
</dbReference>
<dbReference type="EC" id="2.1.1.-" evidence="5"/>
<keyword evidence="4 5" id="KW-0949">S-adenosyl-L-methionine</keyword>
<feature type="binding site" evidence="5">
    <location>
        <position position="171"/>
    </location>
    <ligand>
        <name>S-adenosyl-L-methionine</name>
        <dbReference type="ChEBI" id="CHEBI:59789"/>
    </ligand>
</feature>
<evidence type="ECO:0000256" key="1">
    <source>
        <dbReference type="ARBA" id="ARBA00022490"/>
    </source>
</evidence>
<sequence length="267" mass="30153">MTDDDGELALDAVFTEPPRPPSPPSTAAVYTREVDDTKTRTDWTKITIGLVGTHPLWGHYLWNAARAFATYLDQNAHIYQDRHVLELGAGSGLPGIVTALNGARNVVLTDYPDAELLANLQHNVEANTPDTLRDRVKVEGYIWGHHVQRLLDRLPSGHGMSKIGFHLIIMSDLIFNHSQHEALLNTCEHALASQIGDCVNPPCVLVFYTHHRPRLAHRDMNFFQLAQQKGWTCEEVLQRKYPPMFPEDPGDEEMRSTVYGWRLTRTA</sequence>
<name>A0A0C2WPI6_AMAMK</name>
<evidence type="ECO:0000256" key="3">
    <source>
        <dbReference type="ARBA" id="ARBA00022679"/>
    </source>
</evidence>
<dbReference type="GO" id="GO:0032259">
    <property type="term" value="P:methylation"/>
    <property type="evidence" value="ECO:0007669"/>
    <property type="project" value="UniProtKB-KW"/>
</dbReference>
<dbReference type="InterPro" id="IPR019410">
    <property type="entry name" value="Methyltransf_16"/>
</dbReference>
<comment type="similarity">
    <text evidence="5">Belongs to the class I-like SAM-binding methyltransferase superfamily. EFM7 family.</text>
</comment>
<evidence type="ECO:0000256" key="5">
    <source>
        <dbReference type="HAMAP-Rule" id="MF_03223"/>
    </source>
</evidence>
<dbReference type="SUPFAM" id="SSF53335">
    <property type="entry name" value="S-adenosyl-L-methionine-dependent methyltransferases"/>
    <property type="match status" value="1"/>
</dbReference>
<dbReference type="OrthoDB" id="46564at2759"/>
<protein>
    <recommendedName>
        <fullName evidence="5">Protein N-terminal and lysine N-methyltransferase EFM7</fullName>
        <ecNumber evidence="5">2.1.1.-</ecNumber>
    </recommendedName>
    <alternativeName>
        <fullName evidence="5">Elongation factor methyltransferase 7</fullName>
    </alternativeName>
</protein>
<dbReference type="PANTHER" id="PTHR14614:SF10">
    <property type="entry name" value="PROTEIN N-TERMINAL AND LYSINE N-METHYLTRANSFERASE EFM7"/>
    <property type="match status" value="1"/>
</dbReference>
<dbReference type="Gene3D" id="3.40.50.150">
    <property type="entry name" value="Vaccinia Virus protein VP39"/>
    <property type="match status" value="1"/>
</dbReference>
<dbReference type="Proteomes" id="UP000054549">
    <property type="component" value="Unassembled WGS sequence"/>
</dbReference>
<feature type="binding site" evidence="5">
    <location>
        <begin position="88"/>
        <end position="90"/>
    </location>
    <ligand>
        <name>S-adenosyl-L-methionine</name>
        <dbReference type="ChEBI" id="CHEBI:59789"/>
    </ligand>
</feature>
<comment type="function">
    <text evidence="5">S-adenosyl-L-methionine-dependent protein methyltransferase that trimethylates the N-terminal glycine 'Gly-2' of elongation factor 1-alpha, before also catalyzing the mono- and dimethylation of 'Lys-3'.</text>
</comment>
<reference evidence="7 8" key="1">
    <citation type="submission" date="2014-04" db="EMBL/GenBank/DDBJ databases">
        <title>Evolutionary Origins and Diversification of the Mycorrhizal Mutualists.</title>
        <authorList>
            <consortium name="DOE Joint Genome Institute"/>
            <consortium name="Mycorrhizal Genomics Consortium"/>
            <person name="Kohler A."/>
            <person name="Kuo A."/>
            <person name="Nagy L.G."/>
            <person name="Floudas D."/>
            <person name="Copeland A."/>
            <person name="Barry K.W."/>
            <person name="Cichocki N."/>
            <person name="Veneault-Fourrey C."/>
            <person name="LaButti K."/>
            <person name="Lindquist E.A."/>
            <person name="Lipzen A."/>
            <person name="Lundell T."/>
            <person name="Morin E."/>
            <person name="Murat C."/>
            <person name="Riley R."/>
            <person name="Ohm R."/>
            <person name="Sun H."/>
            <person name="Tunlid A."/>
            <person name="Henrissat B."/>
            <person name="Grigoriev I.V."/>
            <person name="Hibbett D.S."/>
            <person name="Martin F."/>
        </authorList>
    </citation>
    <scope>NUCLEOTIDE SEQUENCE [LARGE SCALE GENOMIC DNA]</scope>
    <source>
        <strain evidence="7 8">Koide BX008</strain>
    </source>
</reference>
<gene>
    <name evidence="5" type="primary">EFM7</name>
    <name evidence="7" type="ORF">M378DRAFT_310842</name>
</gene>
<dbReference type="PANTHER" id="PTHR14614">
    <property type="entry name" value="HEPATOCELLULAR CARCINOMA-ASSOCIATED ANTIGEN"/>
    <property type="match status" value="1"/>
</dbReference>
<dbReference type="PROSITE" id="PS51560">
    <property type="entry name" value="SAM_MT_NNT1"/>
    <property type="match status" value="1"/>
</dbReference>
<dbReference type="FunCoup" id="A0A0C2WPI6">
    <property type="interactions" value="140"/>
</dbReference>
<dbReference type="STRING" id="946122.A0A0C2WPI6"/>
<dbReference type="HAMAP" id="MF_03223">
    <property type="entry name" value="Methyltr_EFM7"/>
    <property type="match status" value="1"/>
</dbReference>
<accession>A0A0C2WPI6</accession>
<keyword evidence="1 5" id="KW-0963">Cytoplasm</keyword>
<keyword evidence="3 5" id="KW-0808">Transferase</keyword>
<evidence type="ECO:0000256" key="6">
    <source>
        <dbReference type="SAM" id="MobiDB-lite"/>
    </source>
</evidence>
<organism evidence="7 8">
    <name type="scientific">Amanita muscaria (strain Koide BX008)</name>
    <dbReference type="NCBI Taxonomy" id="946122"/>
    <lineage>
        <taxon>Eukaryota</taxon>
        <taxon>Fungi</taxon>
        <taxon>Dikarya</taxon>
        <taxon>Basidiomycota</taxon>
        <taxon>Agaricomycotina</taxon>
        <taxon>Agaricomycetes</taxon>
        <taxon>Agaricomycetidae</taxon>
        <taxon>Agaricales</taxon>
        <taxon>Pluteineae</taxon>
        <taxon>Amanitaceae</taxon>
        <taxon>Amanita</taxon>
    </lineage>
</organism>
<evidence type="ECO:0000313" key="7">
    <source>
        <dbReference type="EMBL" id="KIL58626.1"/>
    </source>
</evidence>
<evidence type="ECO:0000313" key="8">
    <source>
        <dbReference type="Proteomes" id="UP000054549"/>
    </source>
</evidence>
<feature type="binding site" evidence="5">
    <location>
        <position position="62"/>
    </location>
    <ligand>
        <name>S-adenosyl-L-methionine</name>
        <dbReference type="ChEBI" id="CHEBI:59789"/>
    </ligand>
</feature>
<dbReference type="EMBL" id="KN818333">
    <property type="protein sequence ID" value="KIL58626.1"/>
    <property type="molecule type" value="Genomic_DNA"/>
</dbReference>
<dbReference type="InterPro" id="IPR029063">
    <property type="entry name" value="SAM-dependent_MTases_sf"/>
</dbReference>
<comment type="subcellular location">
    <subcellularLocation>
        <location evidence="5">Cytoplasm</location>
    </subcellularLocation>
</comment>
<evidence type="ECO:0000256" key="2">
    <source>
        <dbReference type="ARBA" id="ARBA00022603"/>
    </source>
</evidence>
<proteinExistence type="inferred from homology"/>
<feature type="binding site" evidence="5">
    <location>
        <position position="143"/>
    </location>
    <ligand>
        <name>S-adenosyl-L-methionine</name>
        <dbReference type="ChEBI" id="CHEBI:59789"/>
    </ligand>
</feature>
<dbReference type="InParanoid" id="A0A0C2WPI6"/>
<dbReference type="GO" id="GO:0005737">
    <property type="term" value="C:cytoplasm"/>
    <property type="evidence" value="ECO:0007669"/>
    <property type="project" value="UniProtKB-SubCell"/>
</dbReference>
<feature type="region of interest" description="Disordered" evidence="6">
    <location>
        <begin position="1"/>
        <end position="29"/>
    </location>
</feature>
<dbReference type="InterPro" id="IPR025784">
    <property type="entry name" value="EFM7"/>
</dbReference>
<evidence type="ECO:0000256" key="4">
    <source>
        <dbReference type="ARBA" id="ARBA00022691"/>
    </source>
</evidence>
<dbReference type="Pfam" id="PF10294">
    <property type="entry name" value="Methyltransf_16"/>
    <property type="match status" value="1"/>
</dbReference>
<dbReference type="HOGENOM" id="CLU_032409_0_0_1"/>
<dbReference type="AlphaFoldDB" id="A0A0C2WPI6"/>
<keyword evidence="8" id="KW-1185">Reference proteome</keyword>
<feature type="binding site" evidence="5">
    <location>
        <position position="110"/>
    </location>
    <ligand>
        <name>S-adenosyl-L-methionine</name>
        <dbReference type="ChEBI" id="CHEBI:59789"/>
    </ligand>
</feature>